<sequence>MTTINKLGIIGIRSFAPREECIIHFFKPLTIILGSNGSGKTTLIECIKMAATGDMPPLVDKGGAFIHDPKIGSETETRAKIRLQFGNTVGDRFVVNRQFVLTCKTNGKQEFKTVEQSLQKTTAAGERETTAHRCADINKLVPQVMQVTKPILENVIFVHQEDSLWPLGDPKKLKEKFDDIFAATRYTKALEAIRKYRKEQSLELRKIATDIAMTQVKVDEFNRIRSEHEALAREDALLRAALDSIRVEMQELSDAAKAAREELALFAREENQLVALRAQRAAVLSTRQEALTTMARELPDETEISLRKHISDTRVAIEELGHAVGRNRVLLETKRDELASRVERHTSLSTQRALLEAEATKHAQRQSSWSDLKTALLSRYATPGVGGSASGPPGQPSLPAIEAPNGDWTRQMNAVQRWRRSVTDTLVKEHREKAELASDAVNRATVDLDSHKERIRGAKEEAKKKRDGAHDRVERTRVIAGGRNLAAVLQDAKNMEEKALRQWDAEKASRDLGALSEAVDVKRTALSEMRATERRLKGQRGVLSRVEEEKARVTVAAENAAERERTRTAAASAFVSALASLWGSCPGGMGPAGELPLGRSTPVADARSKLERYTLYVDEEIVEKSAALAAVERDLSAARALSGSSSAALSALHARLSAARGRLAELQRGADSVALAAPSGADGAAVAAGNIQSLSAFEAMVAAKAKACEAIKKDESERHNVVEFNRGLLEKAQAKHKCPTCRRKLDDSELQAMTDKMTAQMVKMSTTEWQTELAAERVRAEAELTALRLQESQWRVIDALEKELPSVQSSNSDAEARLAEVQRSVAAAQAALAIAKDRASESLAALQREQRLLEGLDLEASKAQSALEQERSQLTTTSDGKSVEQLDEELATATRSAERLGVEYEEAGTARDTAITILHDRETRYRKAREVALKLVSEVSDVTRMNAEADELNAGATKLEAEVAAAESTRLARQEALQLAMEERAAVRVDNDRAQREADVLVRRAEKDYNVAVETVRLLEGYLSKGGDAQLADKAAQLQAEAVAVSGIREAISELETSESQTSSRTVTLNAKLRNLEDNLKYVSVKAQLAALDAQLVSREAELDRMRAGRDLGSHVKEADERFNAKSGVMHGTRGKREALAGRLAVLSKDLKRAAKEKSEELQQEQRVRQQTLRLAYTDLDRYHRALDQALMAFHTLKMKHINKTIRELWQQTYRGSDIDGIEILSDTDMGSAGAAATATGKAPRRNYNYRVVMKRGDATLDMRGRCSAGQKVLACLVIRLALAESFCLDCGMLALDEPTTNLDAENIESLASALESIIKSRSEQSNFQLLLITHDEKFIELLSSREVCDKYWRVYRDERGFSKLRQEDIASILT</sequence>
<organism evidence="1 2">
    <name type="scientific">Pyropia yezoensis</name>
    <name type="common">Susabi-nori</name>
    <name type="synonym">Porphyra yezoensis</name>
    <dbReference type="NCBI Taxonomy" id="2788"/>
    <lineage>
        <taxon>Eukaryota</taxon>
        <taxon>Rhodophyta</taxon>
        <taxon>Bangiophyceae</taxon>
        <taxon>Bangiales</taxon>
        <taxon>Bangiaceae</taxon>
        <taxon>Pyropia</taxon>
    </lineage>
</organism>
<accession>A0ACC3BRQ7</accession>
<reference evidence="1" key="1">
    <citation type="submission" date="2019-11" db="EMBL/GenBank/DDBJ databases">
        <title>Nori genome reveals adaptations in red seaweeds to the harsh intertidal environment.</title>
        <authorList>
            <person name="Wang D."/>
            <person name="Mao Y."/>
        </authorList>
    </citation>
    <scope>NUCLEOTIDE SEQUENCE</scope>
    <source>
        <tissue evidence="1">Gametophyte</tissue>
    </source>
</reference>
<comment type="caution">
    <text evidence="1">The sequence shown here is derived from an EMBL/GenBank/DDBJ whole genome shotgun (WGS) entry which is preliminary data.</text>
</comment>
<proteinExistence type="predicted"/>
<gene>
    <name evidence="1" type="ORF">I4F81_002970</name>
</gene>
<keyword evidence="2" id="KW-1185">Reference proteome</keyword>
<dbReference type="Proteomes" id="UP000798662">
    <property type="component" value="Chromosome 1"/>
</dbReference>
<evidence type="ECO:0000313" key="1">
    <source>
        <dbReference type="EMBL" id="KAK1860381.1"/>
    </source>
</evidence>
<evidence type="ECO:0000313" key="2">
    <source>
        <dbReference type="Proteomes" id="UP000798662"/>
    </source>
</evidence>
<name>A0ACC3BRQ7_PYRYE</name>
<protein>
    <submittedName>
        <fullName evidence="1">Uncharacterized protein</fullName>
    </submittedName>
</protein>
<dbReference type="EMBL" id="CM020618">
    <property type="protein sequence ID" value="KAK1860381.1"/>
    <property type="molecule type" value="Genomic_DNA"/>
</dbReference>